<organism evidence="5 6">
    <name type="scientific">Dasania phycosphaerae</name>
    <dbReference type="NCBI Taxonomy" id="2950436"/>
    <lineage>
        <taxon>Bacteria</taxon>
        <taxon>Pseudomonadati</taxon>
        <taxon>Pseudomonadota</taxon>
        <taxon>Gammaproteobacteria</taxon>
        <taxon>Cellvibrionales</taxon>
        <taxon>Spongiibacteraceae</taxon>
        <taxon>Dasania</taxon>
    </lineage>
</organism>
<dbReference type="Pfam" id="PF13649">
    <property type="entry name" value="Methyltransf_25"/>
    <property type="match status" value="1"/>
</dbReference>
<proteinExistence type="predicted"/>
<dbReference type="Gene3D" id="3.40.50.150">
    <property type="entry name" value="Vaccinia Virus protein VP39"/>
    <property type="match status" value="1"/>
</dbReference>
<accession>A0A9J6RP89</accession>
<evidence type="ECO:0000313" key="5">
    <source>
        <dbReference type="EMBL" id="MCZ0865837.1"/>
    </source>
</evidence>
<dbReference type="Proteomes" id="UP001069090">
    <property type="component" value="Unassembled WGS sequence"/>
</dbReference>
<dbReference type="EMBL" id="JAPTGG010000009">
    <property type="protein sequence ID" value="MCZ0865837.1"/>
    <property type="molecule type" value="Genomic_DNA"/>
</dbReference>
<keyword evidence="1 5" id="KW-0489">Methyltransferase</keyword>
<sequence length="221" mass="24899">MKNNELPDNYVTALRIPWLTSIYDPIVRWTTRESRVKGELIDKAKLGADMTVLDLASGTGTLAIIIKRKFPDVDVVGVDGDPRILQIAKAKSESANVKIEFDQGLATQLPYADSSYDRVFSTLFFHHLGHSDKARAFAEIFRVLKPGGQLHVADWGKPTNFLMRLLFYPIQWLDGFANTKDNVEGQLPNIIQHSGFNDVQIDKQFSTVFGTLTLYRALKDE</sequence>
<dbReference type="InterPro" id="IPR023576">
    <property type="entry name" value="UbiE/COQ5_MeTrFase_CS"/>
</dbReference>
<protein>
    <submittedName>
        <fullName evidence="5">Class I SAM-dependent methyltransferase</fullName>
    </submittedName>
</protein>
<evidence type="ECO:0000256" key="3">
    <source>
        <dbReference type="ARBA" id="ARBA00022691"/>
    </source>
</evidence>
<dbReference type="RefSeq" id="WP_268904978.1">
    <property type="nucleotide sequence ID" value="NZ_JAPTGG010000009.1"/>
</dbReference>
<dbReference type="InterPro" id="IPR041698">
    <property type="entry name" value="Methyltransf_25"/>
</dbReference>
<comment type="caution">
    <text evidence="5">The sequence shown here is derived from an EMBL/GenBank/DDBJ whole genome shotgun (WGS) entry which is preliminary data.</text>
</comment>
<dbReference type="GO" id="GO:0008168">
    <property type="term" value="F:methyltransferase activity"/>
    <property type="evidence" value="ECO:0007669"/>
    <property type="project" value="UniProtKB-KW"/>
</dbReference>
<dbReference type="PANTHER" id="PTHR43591:SF24">
    <property type="entry name" value="2-METHOXY-6-POLYPRENYL-1,4-BENZOQUINOL METHYLASE, MITOCHONDRIAL"/>
    <property type="match status" value="1"/>
</dbReference>
<dbReference type="PROSITE" id="PS01184">
    <property type="entry name" value="UBIE_2"/>
    <property type="match status" value="1"/>
</dbReference>
<keyword evidence="3" id="KW-0949">S-adenosyl-L-methionine</keyword>
<evidence type="ECO:0000313" key="6">
    <source>
        <dbReference type="Proteomes" id="UP001069090"/>
    </source>
</evidence>
<feature type="domain" description="Methyltransferase" evidence="4">
    <location>
        <begin position="52"/>
        <end position="148"/>
    </location>
</feature>
<gene>
    <name evidence="5" type="ORF">O0V09_11530</name>
</gene>
<dbReference type="CDD" id="cd02440">
    <property type="entry name" value="AdoMet_MTases"/>
    <property type="match status" value="1"/>
</dbReference>
<reference evidence="5 6" key="1">
    <citation type="submission" date="2022-12" db="EMBL/GenBank/DDBJ databases">
        <title>Dasania phycosphaerae sp. nov., isolated from particulate material of the south coast of Korea.</title>
        <authorList>
            <person name="Jiang Y."/>
        </authorList>
    </citation>
    <scope>NUCLEOTIDE SEQUENCE [LARGE SCALE GENOMIC DNA]</scope>
    <source>
        <strain evidence="5 6">GY-19</strain>
    </source>
</reference>
<evidence type="ECO:0000259" key="4">
    <source>
        <dbReference type="Pfam" id="PF13649"/>
    </source>
</evidence>
<evidence type="ECO:0000256" key="2">
    <source>
        <dbReference type="ARBA" id="ARBA00022679"/>
    </source>
</evidence>
<keyword evidence="2" id="KW-0808">Transferase</keyword>
<name>A0A9J6RP89_9GAMM</name>
<dbReference type="AlphaFoldDB" id="A0A9J6RP89"/>
<evidence type="ECO:0000256" key="1">
    <source>
        <dbReference type="ARBA" id="ARBA00022603"/>
    </source>
</evidence>
<dbReference type="InterPro" id="IPR029063">
    <property type="entry name" value="SAM-dependent_MTases_sf"/>
</dbReference>
<dbReference type="SUPFAM" id="SSF53335">
    <property type="entry name" value="S-adenosyl-L-methionine-dependent methyltransferases"/>
    <property type="match status" value="1"/>
</dbReference>
<dbReference type="GO" id="GO:0032259">
    <property type="term" value="P:methylation"/>
    <property type="evidence" value="ECO:0007669"/>
    <property type="project" value="UniProtKB-KW"/>
</dbReference>
<dbReference type="PANTHER" id="PTHR43591">
    <property type="entry name" value="METHYLTRANSFERASE"/>
    <property type="match status" value="1"/>
</dbReference>
<keyword evidence="6" id="KW-1185">Reference proteome</keyword>